<comment type="caution">
    <text evidence="2">The sequence shown here is derived from an EMBL/GenBank/DDBJ whole genome shotgun (WGS) entry which is preliminary data.</text>
</comment>
<evidence type="ECO:0000259" key="1">
    <source>
        <dbReference type="Pfam" id="PF12728"/>
    </source>
</evidence>
<dbReference type="Gene3D" id="1.10.1660.10">
    <property type="match status" value="1"/>
</dbReference>
<dbReference type="Pfam" id="PF12728">
    <property type="entry name" value="HTH_17"/>
    <property type="match status" value="1"/>
</dbReference>
<accession>A0AAW5E8Y3</accession>
<evidence type="ECO:0000313" key="3">
    <source>
        <dbReference type="Proteomes" id="UP001431131"/>
    </source>
</evidence>
<sequence>MTRRNWTDEEIMFLKETIGYYKIQTIAQKLNRTVQAVLSKMKRLGISNTREQTGFLTTCQLANALQVDPTTVREWIKRHDLKCVKRATRCEQKYYLIQPEDFWSWAEVNRDRIDFSKIDYLSLLPVPEWYKDEKNHKKETSYKVWSKKEEKSLLLMMSSGYTLKEVAAILNRSMISVQRKYNRL</sequence>
<proteinExistence type="predicted"/>
<dbReference type="InterPro" id="IPR041657">
    <property type="entry name" value="HTH_17"/>
</dbReference>
<dbReference type="AlphaFoldDB" id="A0AAW5E8Y3"/>
<dbReference type="Proteomes" id="UP001431131">
    <property type="component" value="Unassembled WGS sequence"/>
</dbReference>
<evidence type="ECO:0000313" key="2">
    <source>
        <dbReference type="EMBL" id="MCH1625224.1"/>
    </source>
</evidence>
<feature type="domain" description="Helix-turn-helix" evidence="1">
    <location>
        <begin position="55"/>
        <end position="107"/>
    </location>
</feature>
<dbReference type="EMBL" id="JAKTTI010000008">
    <property type="protein sequence ID" value="MCH1625224.1"/>
    <property type="molecule type" value="Genomic_DNA"/>
</dbReference>
<gene>
    <name evidence="2" type="ORF">MJG50_07780</name>
</gene>
<keyword evidence="3" id="KW-1185">Reference proteome</keyword>
<organism evidence="2 3">
    <name type="scientific">Fredinandcohnia quinoae</name>
    <dbReference type="NCBI Taxonomy" id="2918902"/>
    <lineage>
        <taxon>Bacteria</taxon>
        <taxon>Bacillati</taxon>
        <taxon>Bacillota</taxon>
        <taxon>Bacilli</taxon>
        <taxon>Bacillales</taxon>
        <taxon>Bacillaceae</taxon>
        <taxon>Fredinandcohnia</taxon>
    </lineage>
</organism>
<name>A0AAW5E8Y3_9BACI</name>
<reference evidence="2" key="1">
    <citation type="submission" date="2022-02" db="EMBL/GenBank/DDBJ databases">
        <title>Fredinandcohnia quinoae sp. nov. isolated from Chenopodium quinoa seeds.</title>
        <authorList>
            <person name="Saati-Santamaria Z."/>
            <person name="Flores-Felix J.D."/>
            <person name="Igual J.M."/>
            <person name="Velazquez E."/>
            <person name="Garcia-Fraile P."/>
            <person name="Martinez-Molina E."/>
        </authorList>
    </citation>
    <scope>NUCLEOTIDE SEQUENCE</scope>
    <source>
        <strain evidence="2">SECRCQ15</strain>
    </source>
</reference>
<protein>
    <submittedName>
        <fullName evidence="2">Helix-turn-helix domain-containing protein</fullName>
    </submittedName>
</protein>
<dbReference type="RefSeq" id="WP_240254307.1">
    <property type="nucleotide sequence ID" value="NZ_JAKTTI010000008.1"/>
</dbReference>